<name>F1L8I4_ASCSU</name>
<organism evidence="4">
    <name type="scientific">Ascaris suum</name>
    <name type="common">Pig roundworm</name>
    <name type="synonym">Ascaris lumbricoides</name>
    <dbReference type="NCBI Taxonomy" id="6253"/>
    <lineage>
        <taxon>Eukaryota</taxon>
        <taxon>Metazoa</taxon>
        <taxon>Ecdysozoa</taxon>
        <taxon>Nematoda</taxon>
        <taxon>Chromadorea</taxon>
        <taxon>Rhabditida</taxon>
        <taxon>Spirurina</taxon>
        <taxon>Ascaridomorpha</taxon>
        <taxon>Ascaridoidea</taxon>
        <taxon>Ascarididae</taxon>
        <taxon>Ascaris</taxon>
    </lineage>
</organism>
<dbReference type="Gene3D" id="2.40.50.140">
    <property type="entry name" value="Nucleic acid-binding proteins"/>
    <property type="match status" value="1"/>
</dbReference>
<dbReference type="PROSITE" id="PS50935">
    <property type="entry name" value="SSB"/>
    <property type="match status" value="1"/>
</dbReference>
<dbReference type="InterPro" id="IPR012340">
    <property type="entry name" value="NA-bd_OB-fold"/>
</dbReference>
<dbReference type="InterPro" id="IPR011344">
    <property type="entry name" value="ssDNA-bd"/>
</dbReference>
<dbReference type="CDD" id="cd04496">
    <property type="entry name" value="SSB_OBF"/>
    <property type="match status" value="1"/>
</dbReference>
<proteinExistence type="evidence at transcript level"/>
<dbReference type="EMBL" id="JI173810">
    <property type="protein sequence ID" value="ADY46438.1"/>
    <property type="molecule type" value="mRNA"/>
</dbReference>
<dbReference type="Pfam" id="PF00436">
    <property type="entry name" value="SSB"/>
    <property type="match status" value="1"/>
</dbReference>
<feature type="compositionally biased region" description="Basic and acidic residues" evidence="3">
    <location>
        <begin position="58"/>
        <end position="77"/>
    </location>
</feature>
<dbReference type="PANTHER" id="PTHR10302">
    <property type="entry name" value="SINGLE-STRANDED DNA-BINDING PROTEIN"/>
    <property type="match status" value="1"/>
</dbReference>
<reference evidence="4" key="1">
    <citation type="journal article" date="2011" name="Genome Res.">
        <title>Deep small RNA sequencing from the nematode Ascaris reveals conservation, functional diversification, and novel developmental profiles.</title>
        <authorList>
            <person name="Wang J."/>
            <person name="Czech B."/>
            <person name="Crunk A."/>
            <person name="Wallace A."/>
            <person name="Mitreva M."/>
            <person name="Hannon G.J."/>
            <person name="Davis R.E."/>
        </authorList>
    </citation>
    <scope>NUCLEOTIDE SEQUENCE</scope>
</reference>
<evidence type="ECO:0000256" key="1">
    <source>
        <dbReference type="ARBA" id="ARBA00023125"/>
    </source>
</evidence>
<evidence type="ECO:0000313" key="4">
    <source>
        <dbReference type="EMBL" id="ADY46438.1"/>
    </source>
</evidence>
<dbReference type="AlphaFoldDB" id="F1L8I4"/>
<protein>
    <submittedName>
        <fullName evidence="4">Single stranded DNA binding protein 1</fullName>
    </submittedName>
</protein>
<sequence>MGCPVSTAKYCKFSVSQLQTWNSRKSYKMLKLYSSIASSSTSRWVVARALTSVAQESTKVDSSKEQPAKVQPSKEDVDQLFSTGDETRNKRKHAFSMNRVELIGGVAEAPIQRVTRNGGDYVTFNMITNAEFRRQDGERSDQSELHSISVFGRAGDFVLRNIQKGTRVFVSGRIHYQMMTRDDGTRMGRMATINAEVVQPLAKMRPRVDGEAESDSH</sequence>
<dbReference type="InterPro" id="IPR000424">
    <property type="entry name" value="Primosome_PriB/ssb"/>
</dbReference>
<dbReference type="GO" id="GO:0042645">
    <property type="term" value="C:mitochondrial nucleoid"/>
    <property type="evidence" value="ECO:0007669"/>
    <property type="project" value="TreeGrafter"/>
</dbReference>
<keyword evidence="1 2" id="KW-0238">DNA-binding</keyword>
<dbReference type="GO" id="GO:0006264">
    <property type="term" value="P:mitochondrial DNA replication"/>
    <property type="evidence" value="ECO:0007669"/>
    <property type="project" value="TreeGrafter"/>
</dbReference>
<feature type="region of interest" description="Disordered" evidence="3">
    <location>
        <begin position="56"/>
        <end position="88"/>
    </location>
</feature>
<dbReference type="GO" id="GO:0003697">
    <property type="term" value="F:single-stranded DNA binding"/>
    <property type="evidence" value="ECO:0007669"/>
    <property type="project" value="InterPro"/>
</dbReference>
<dbReference type="SUPFAM" id="SSF50249">
    <property type="entry name" value="Nucleic acid-binding proteins"/>
    <property type="match status" value="1"/>
</dbReference>
<evidence type="ECO:0000256" key="2">
    <source>
        <dbReference type="PROSITE-ProRule" id="PRU00252"/>
    </source>
</evidence>
<accession>F1L8I4</accession>
<evidence type="ECO:0000256" key="3">
    <source>
        <dbReference type="SAM" id="MobiDB-lite"/>
    </source>
</evidence>
<dbReference type="PANTHER" id="PTHR10302:SF0">
    <property type="entry name" value="SINGLE-STRANDED DNA-BINDING PROTEIN, MITOCHONDRIAL"/>
    <property type="match status" value="1"/>
</dbReference>
<dbReference type="NCBIfam" id="TIGR00621">
    <property type="entry name" value="ssb"/>
    <property type="match status" value="1"/>
</dbReference>